<evidence type="ECO:0000256" key="4">
    <source>
        <dbReference type="ARBA" id="ARBA00023163"/>
    </source>
</evidence>
<keyword evidence="1" id="KW-0805">Transcription regulation</keyword>
<evidence type="ECO:0000256" key="1">
    <source>
        <dbReference type="ARBA" id="ARBA00023015"/>
    </source>
</evidence>
<keyword evidence="2" id="KW-0731">Sigma factor</keyword>
<dbReference type="Gene3D" id="1.10.1740.10">
    <property type="match status" value="1"/>
</dbReference>
<accession>A0A517MKL6</accession>
<dbReference type="GO" id="GO:0006352">
    <property type="term" value="P:DNA-templated transcription initiation"/>
    <property type="evidence" value="ECO:0007669"/>
    <property type="project" value="InterPro"/>
</dbReference>
<dbReference type="KEGG" id="rml:FF011L_42280"/>
<dbReference type="Pfam" id="PF04542">
    <property type="entry name" value="Sigma70_r2"/>
    <property type="match status" value="1"/>
</dbReference>
<dbReference type="PANTHER" id="PTHR43133:SF8">
    <property type="entry name" value="RNA POLYMERASE SIGMA FACTOR HI_1459-RELATED"/>
    <property type="match status" value="1"/>
</dbReference>
<reference evidence="6 7" key="1">
    <citation type="submission" date="2019-02" db="EMBL/GenBank/DDBJ databases">
        <title>Deep-cultivation of Planctomycetes and their phenomic and genomic characterization uncovers novel biology.</title>
        <authorList>
            <person name="Wiegand S."/>
            <person name="Jogler M."/>
            <person name="Boedeker C."/>
            <person name="Pinto D."/>
            <person name="Vollmers J."/>
            <person name="Rivas-Marin E."/>
            <person name="Kohn T."/>
            <person name="Peeters S.H."/>
            <person name="Heuer A."/>
            <person name="Rast P."/>
            <person name="Oberbeckmann S."/>
            <person name="Bunk B."/>
            <person name="Jeske O."/>
            <person name="Meyerdierks A."/>
            <person name="Storesund J.E."/>
            <person name="Kallscheuer N."/>
            <person name="Luecker S."/>
            <person name="Lage O.M."/>
            <person name="Pohl T."/>
            <person name="Merkel B.J."/>
            <person name="Hornburger P."/>
            <person name="Mueller R.-W."/>
            <person name="Bruemmer F."/>
            <person name="Labrenz M."/>
            <person name="Spormann A.M."/>
            <person name="Op den Camp H."/>
            <person name="Overmann J."/>
            <person name="Amann R."/>
            <person name="Jetten M.S.M."/>
            <person name="Mascher T."/>
            <person name="Medema M.H."/>
            <person name="Devos D.P."/>
            <person name="Kaster A.-K."/>
            <person name="Ovreas L."/>
            <person name="Rohde M."/>
            <person name="Galperin M.Y."/>
            <person name="Jogler C."/>
        </authorList>
    </citation>
    <scope>NUCLEOTIDE SEQUENCE [LARGE SCALE GENOMIC DNA]</scope>
    <source>
        <strain evidence="6 7">FF011L</strain>
    </source>
</reference>
<dbReference type="AlphaFoldDB" id="A0A517MKL6"/>
<dbReference type="PANTHER" id="PTHR43133">
    <property type="entry name" value="RNA POLYMERASE ECF-TYPE SIGMA FACTO"/>
    <property type="match status" value="1"/>
</dbReference>
<dbReference type="RefSeq" id="WP_145353563.1">
    <property type="nucleotide sequence ID" value="NZ_CP036262.1"/>
</dbReference>
<dbReference type="NCBIfam" id="TIGR02937">
    <property type="entry name" value="sigma70-ECF"/>
    <property type="match status" value="1"/>
</dbReference>
<feature type="domain" description="RNA polymerase sigma-70 region 2" evidence="5">
    <location>
        <begin position="30"/>
        <end position="95"/>
    </location>
</feature>
<gene>
    <name evidence="6" type="primary">rpoE_3</name>
    <name evidence="6" type="ORF">FF011L_42280</name>
</gene>
<dbReference type="Proteomes" id="UP000320672">
    <property type="component" value="Chromosome"/>
</dbReference>
<sequence length="210" mass="23931">MPLPDTRVSLLQRLHDGRDMTAWTEFCAIYERAIYVIATKYGLQDADAREVSQEVLLILSRRIQDFDPDGNAKFRSWLSTIARNATIDLLRKNRKHQTAKAHGVSPLDSAGVTDAVSDPSLQLERFSGNEESQLFDFESRREQFRWASEQVRQGVAESTWLAFWRTAVEEQAAELVAEELGLSVGAVYVARCRTLAKIKRLIEPYRENAQ</sequence>
<dbReference type="SUPFAM" id="SSF88946">
    <property type="entry name" value="Sigma2 domain of RNA polymerase sigma factors"/>
    <property type="match status" value="1"/>
</dbReference>
<organism evidence="6 7">
    <name type="scientific">Roseimaritima multifibrata</name>
    <dbReference type="NCBI Taxonomy" id="1930274"/>
    <lineage>
        <taxon>Bacteria</taxon>
        <taxon>Pseudomonadati</taxon>
        <taxon>Planctomycetota</taxon>
        <taxon>Planctomycetia</taxon>
        <taxon>Pirellulales</taxon>
        <taxon>Pirellulaceae</taxon>
        <taxon>Roseimaritima</taxon>
    </lineage>
</organism>
<dbReference type="EMBL" id="CP036262">
    <property type="protein sequence ID" value="QDS95432.1"/>
    <property type="molecule type" value="Genomic_DNA"/>
</dbReference>
<proteinExistence type="predicted"/>
<evidence type="ECO:0000259" key="5">
    <source>
        <dbReference type="Pfam" id="PF04542"/>
    </source>
</evidence>
<evidence type="ECO:0000256" key="3">
    <source>
        <dbReference type="ARBA" id="ARBA00023125"/>
    </source>
</evidence>
<keyword evidence="4" id="KW-0804">Transcription</keyword>
<keyword evidence="7" id="KW-1185">Reference proteome</keyword>
<dbReference type="InterPro" id="IPR013325">
    <property type="entry name" value="RNA_pol_sigma_r2"/>
</dbReference>
<evidence type="ECO:0000313" key="7">
    <source>
        <dbReference type="Proteomes" id="UP000320672"/>
    </source>
</evidence>
<dbReference type="InterPro" id="IPR039425">
    <property type="entry name" value="RNA_pol_sigma-70-like"/>
</dbReference>
<keyword evidence="3" id="KW-0238">DNA-binding</keyword>
<protein>
    <submittedName>
        <fullName evidence="6">ECF RNA polymerase sigma factor RpoE</fullName>
    </submittedName>
</protein>
<dbReference type="GO" id="GO:0016987">
    <property type="term" value="F:sigma factor activity"/>
    <property type="evidence" value="ECO:0007669"/>
    <property type="project" value="UniProtKB-KW"/>
</dbReference>
<name>A0A517MKL6_9BACT</name>
<evidence type="ECO:0000313" key="6">
    <source>
        <dbReference type="EMBL" id="QDS95432.1"/>
    </source>
</evidence>
<dbReference type="InterPro" id="IPR014284">
    <property type="entry name" value="RNA_pol_sigma-70_dom"/>
</dbReference>
<dbReference type="InterPro" id="IPR007627">
    <property type="entry name" value="RNA_pol_sigma70_r2"/>
</dbReference>
<dbReference type="GO" id="GO:0003677">
    <property type="term" value="F:DNA binding"/>
    <property type="evidence" value="ECO:0007669"/>
    <property type="project" value="UniProtKB-KW"/>
</dbReference>
<dbReference type="OrthoDB" id="255903at2"/>
<evidence type="ECO:0000256" key="2">
    <source>
        <dbReference type="ARBA" id="ARBA00023082"/>
    </source>
</evidence>